<dbReference type="Proteomes" id="UP000728032">
    <property type="component" value="Unassembled WGS sequence"/>
</dbReference>
<dbReference type="InterPro" id="IPR002579">
    <property type="entry name" value="Met_Sox_Rdtase_MsrB_dom"/>
</dbReference>
<evidence type="ECO:0000256" key="5">
    <source>
        <dbReference type="RuleBase" id="RU365044"/>
    </source>
</evidence>
<evidence type="ECO:0000259" key="6">
    <source>
        <dbReference type="PROSITE" id="PS51790"/>
    </source>
</evidence>
<dbReference type="GO" id="GO:0046872">
    <property type="term" value="F:metal ion binding"/>
    <property type="evidence" value="ECO:0007669"/>
    <property type="project" value="UniProtKB-KW"/>
</dbReference>
<feature type="domain" description="MsrB" evidence="6">
    <location>
        <begin position="111"/>
        <end position="229"/>
    </location>
</feature>
<dbReference type="PANTHER" id="PTHR10173">
    <property type="entry name" value="METHIONINE SULFOXIDE REDUCTASE"/>
    <property type="match status" value="1"/>
</dbReference>
<gene>
    <name evidence="7" type="ORF">ONB1V03_LOCUS1130</name>
</gene>
<proteinExistence type="inferred from homology"/>
<keyword evidence="5" id="KW-0479">Metal-binding</keyword>
<evidence type="ECO:0000256" key="1">
    <source>
        <dbReference type="ARBA" id="ARBA00007174"/>
    </source>
</evidence>
<evidence type="ECO:0000256" key="3">
    <source>
        <dbReference type="ARBA" id="ARBA00023002"/>
    </source>
</evidence>
<dbReference type="InterPro" id="IPR011057">
    <property type="entry name" value="Mss4-like_sf"/>
</dbReference>
<organism evidence="7">
    <name type="scientific">Oppiella nova</name>
    <dbReference type="NCBI Taxonomy" id="334625"/>
    <lineage>
        <taxon>Eukaryota</taxon>
        <taxon>Metazoa</taxon>
        <taxon>Ecdysozoa</taxon>
        <taxon>Arthropoda</taxon>
        <taxon>Chelicerata</taxon>
        <taxon>Arachnida</taxon>
        <taxon>Acari</taxon>
        <taxon>Acariformes</taxon>
        <taxon>Sarcoptiformes</taxon>
        <taxon>Oribatida</taxon>
        <taxon>Brachypylina</taxon>
        <taxon>Oppioidea</taxon>
        <taxon>Oppiidae</taxon>
        <taxon>Oppiella</taxon>
    </lineage>
</organism>
<dbReference type="InterPro" id="IPR028427">
    <property type="entry name" value="Met_Sox_Rdtase_MsrB"/>
</dbReference>
<dbReference type="Gene3D" id="2.170.150.20">
    <property type="entry name" value="Peptide methionine sulfoxide reductase"/>
    <property type="match status" value="1"/>
</dbReference>
<dbReference type="EMBL" id="OC914984">
    <property type="protein sequence ID" value="CAD7637968.1"/>
    <property type="molecule type" value="Genomic_DNA"/>
</dbReference>
<dbReference type="AlphaFoldDB" id="A0A7R9LAA0"/>
<keyword evidence="3 5" id="KW-0560">Oxidoreductase</keyword>
<dbReference type="Pfam" id="PF01641">
    <property type="entry name" value="SelR"/>
    <property type="match status" value="1"/>
</dbReference>
<dbReference type="EC" id="1.8.4.12" evidence="2 5"/>
<comment type="cofactor">
    <cofactor evidence="5">
        <name>Zn(2+)</name>
        <dbReference type="ChEBI" id="CHEBI:29105"/>
    </cofactor>
    <text evidence="5">Binds 1 zinc ion per subunit.</text>
</comment>
<dbReference type="PANTHER" id="PTHR10173:SF52">
    <property type="entry name" value="METHIONINE-R-SULFOXIDE REDUCTASE B1"/>
    <property type="match status" value="1"/>
</dbReference>
<reference evidence="7" key="1">
    <citation type="submission" date="2020-11" db="EMBL/GenBank/DDBJ databases">
        <authorList>
            <person name="Tran Van P."/>
        </authorList>
    </citation>
    <scope>NUCLEOTIDE SEQUENCE</scope>
</reference>
<dbReference type="GO" id="GO:0033743">
    <property type="term" value="F:peptide-methionine (R)-S-oxide reductase activity"/>
    <property type="evidence" value="ECO:0007669"/>
    <property type="project" value="UniProtKB-EC"/>
</dbReference>
<protein>
    <recommendedName>
        <fullName evidence="2 5">Peptide-methionine (R)-S-oxide reductase</fullName>
        <ecNumber evidence="2 5">1.8.4.12</ecNumber>
    </recommendedName>
</protein>
<dbReference type="GO" id="GO:0006979">
    <property type="term" value="P:response to oxidative stress"/>
    <property type="evidence" value="ECO:0007669"/>
    <property type="project" value="InterPro"/>
</dbReference>
<dbReference type="SUPFAM" id="SSF51316">
    <property type="entry name" value="Mss4-like"/>
    <property type="match status" value="1"/>
</dbReference>
<dbReference type="GO" id="GO:0005737">
    <property type="term" value="C:cytoplasm"/>
    <property type="evidence" value="ECO:0007669"/>
    <property type="project" value="TreeGrafter"/>
</dbReference>
<dbReference type="NCBIfam" id="TIGR00357">
    <property type="entry name" value="peptide-methionine (R)-S-oxide reductase MsrB"/>
    <property type="match status" value="1"/>
</dbReference>
<dbReference type="PROSITE" id="PS51790">
    <property type="entry name" value="MSRB"/>
    <property type="match status" value="1"/>
</dbReference>
<keyword evidence="5" id="KW-0862">Zinc</keyword>
<evidence type="ECO:0000256" key="2">
    <source>
        <dbReference type="ARBA" id="ARBA00012499"/>
    </source>
</evidence>
<evidence type="ECO:0000313" key="8">
    <source>
        <dbReference type="Proteomes" id="UP000728032"/>
    </source>
</evidence>
<comment type="catalytic activity">
    <reaction evidence="4 5">
        <text>L-methionyl-[protein] + [thioredoxin]-disulfide + H2O = L-methionyl-(R)-S-oxide-[protein] + [thioredoxin]-dithiol</text>
        <dbReference type="Rhea" id="RHEA:24164"/>
        <dbReference type="Rhea" id="RHEA-COMP:10698"/>
        <dbReference type="Rhea" id="RHEA-COMP:10700"/>
        <dbReference type="Rhea" id="RHEA-COMP:12313"/>
        <dbReference type="Rhea" id="RHEA-COMP:12314"/>
        <dbReference type="ChEBI" id="CHEBI:15377"/>
        <dbReference type="ChEBI" id="CHEBI:16044"/>
        <dbReference type="ChEBI" id="CHEBI:29950"/>
        <dbReference type="ChEBI" id="CHEBI:45764"/>
        <dbReference type="ChEBI" id="CHEBI:50058"/>
        <dbReference type="EC" id="1.8.4.12"/>
    </reaction>
</comment>
<sequence length="256" mass="29017">MFNRPDGSRDDSKGKSQTERKRDCFYHIEYLVDKDYFVEEVLHRMEPKDKCVADVGFYLYQDLAEQCSKDFANCLTKGLCTIGTRTEPPNLPKSIRTKMVTKLVTDVVTRLVNRTSKLPYAEIIVCLKSYYFTGEYLKLNDNGLYCCVVCGEELFPSDSKYDSGSGWPSFHSPVHTSKVKLTVDLSHGMARTEVSCARCGSHLGHVFNGPQTTGKRYCINSASLKFLDDNGHGDHHHHKPLETLKNTTVPMKRTDL</sequence>
<evidence type="ECO:0000313" key="7">
    <source>
        <dbReference type="EMBL" id="CAD7637968.1"/>
    </source>
</evidence>
<dbReference type="OrthoDB" id="44061at2759"/>
<comment type="function">
    <text evidence="5">Methionine-sulfoxide reductase that specifically reduces methionine (R)-sulfoxide back to methionine. While in many cases methionine oxidation is the result of random oxidation following oxidative stress, methionine oxidation is also a post-translational modification that takes place on specific residues.</text>
</comment>
<dbReference type="EMBL" id="CAJPVJ010000159">
    <property type="protein sequence ID" value="CAG2161525.1"/>
    <property type="molecule type" value="Genomic_DNA"/>
</dbReference>
<accession>A0A7R9LAA0</accession>
<name>A0A7R9LAA0_9ACAR</name>
<comment type="similarity">
    <text evidence="1 5">Belongs to the MsrB Met sulfoxide reductase family.</text>
</comment>
<evidence type="ECO:0000256" key="4">
    <source>
        <dbReference type="ARBA" id="ARBA00048488"/>
    </source>
</evidence>
<dbReference type="GO" id="GO:0030091">
    <property type="term" value="P:protein repair"/>
    <property type="evidence" value="ECO:0007669"/>
    <property type="project" value="InterPro"/>
</dbReference>
<keyword evidence="8" id="KW-1185">Reference proteome</keyword>